<feature type="domain" description="FAD dependent oxidoreductase" evidence="7">
    <location>
        <begin position="2"/>
        <end position="176"/>
    </location>
</feature>
<dbReference type="InterPro" id="IPR006076">
    <property type="entry name" value="FAD-dep_OxRdtase"/>
</dbReference>
<dbReference type="PROSITE" id="PS00978">
    <property type="entry name" value="FAD_G3PDH_2"/>
    <property type="match status" value="1"/>
</dbReference>
<keyword evidence="3" id="KW-0285">Flavoprotein</keyword>
<dbReference type="Gene3D" id="3.30.9.10">
    <property type="entry name" value="D-Amino Acid Oxidase, subunit A, domain 2"/>
    <property type="match status" value="1"/>
</dbReference>
<keyword evidence="4" id="KW-0274">FAD</keyword>
<proteinExistence type="inferred from homology"/>
<reference evidence="8" key="1">
    <citation type="journal article" date="2014" name="Int. J. Syst. Evol. Microbiol.">
        <title>Complete genome of a new Firmicutes species belonging to the dominant human colonic microbiota ('Ruminococcus bicirculans') reveals two chromosomes and a selective capacity to utilize plant glucans.</title>
        <authorList>
            <consortium name="NISC Comparative Sequencing Program"/>
            <person name="Wegmann U."/>
            <person name="Louis P."/>
            <person name="Goesmann A."/>
            <person name="Henrissat B."/>
            <person name="Duncan S.H."/>
            <person name="Flint H.J."/>
        </authorList>
    </citation>
    <scope>NUCLEOTIDE SEQUENCE</scope>
    <source>
        <strain evidence="8">NBRC 110608</strain>
    </source>
</reference>
<evidence type="ECO:0000256" key="3">
    <source>
        <dbReference type="ARBA" id="ARBA00022630"/>
    </source>
</evidence>
<name>A0ABM8HCP6_9MICO</name>
<dbReference type="Pfam" id="PF01266">
    <property type="entry name" value="DAO"/>
    <property type="match status" value="1"/>
</dbReference>
<comment type="cofactor">
    <cofactor evidence="1">
        <name>FAD</name>
        <dbReference type="ChEBI" id="CHEBI:57692"/>
    </cofactor>
</comment>
<dbReference type="SUPFAM" id="SSF54373">
    <property type="entry name" value="FAD-linked reductases, C-terminal domain"/>
    <property type="match status" value="1"/>
</dbReference>
<evidence type="ECO:0000313" key="8">
    <source>
        <dbReference type="EMBL" id="BDZ58731.1"/>
    </source>
</evidence>
<evidence type="ECO:0000256" key="2">
    <source>
        <dbReference type="ARBA" id="ARBA00007330"/>
    </source>
</evidence>
<dbReference type="InterPro" id="IPR036188">
    <property type="entry name" value="FAD/NAD-bd_sf"/>
</dbReference>
<evidence type="ECO:0000256" key="5">
    <source>
        <dbReference type="ARBA" id="ARBA00023002"/>
    </source>
</evidence>
<keyword evidence="5" id="KW-0560">Oxidoreductase</keyword>
<dbReference type="EMBL" id="AP027735">
    <property type="protein sequence ID" value="BDZ58731.1"/>
    <property type="molecule type" value="Genomic_DNA"/>
</dbReference>
<sequence length="274" mass="30053">MVTRARVDELDAERVTLTDTLTGERLTVRARTVVNSTGVWADRHDDRITVLPSRGSHLVLPAAAVGSPRAALTVPLPGSTSRFLLVLPRPDDQVLVGLTDEPAPGVDPLEPPVPEADEQLLLEGVSRALRSPVTSADVVGRFAGLRPLVVRDDKPSADVSREHLLLDEPGRPLTIAGGKLTTYRRMAQDTVDAVARRLGRGGECRTATLPCSVRPRRPTSPTWRRRPGWCAGSARSRPRWPPCRRATRGLPTRSLRGARPRGPSWRTACWRRVR</sequence>
<evidence type="ECO:0000256" key="6">
    <source>
        <dbReference type="SAM" id="MobiDB-lite"/>
    </source>
</evidence>
<gene>
    <name evidence="8" type="ORF">GCM10025872_23880</name>
</gene>
<dbReference type="InterPro" id="IPR000447">
    <property type="entry name" value="G3P_DH_FAD-dep"/>
</dbReference>
<accession>A0ABM8HCP6</accession>
<reference evidence="8" key="2">
    <citation type="submission" date="2023-02" db="EMBL/GenBank/DDBJ databases">
        <authorList>
            <person name="Sun Q."/>
            <person name="Mori K."/>
        </authorList>
    </citation>
    <scope>NUCLEOTIDE SEQUENCE</scope>
    <source>
        <strain evidence="8">NBRC 110608</strain>
    </source>
</reference>
<comment type="similarity">
    <text evidence="2">Belongs to the FAD-dependent glycerol-3-phosphate dehydrogenase family.</text>
</comment>
<evidence type="ECO:0000259" key="7">
    <source>
        <dbReference type="Pfam" id="PF01266"/>
    </source>
</evidence>
<evidence type="ECO:0000256" key="4">
    <source>
        <dbReference type="ARBA" id="ARBA00022827"/>
    </source>
</evidence>
<protein>
    <recommendedName>
        <fullName evidence="7">FAD dependent oxidoreductase domain-containing protein</fullName>
    </recommendedName>
</protein>
<evidence type="ECO:0000256" key="1">
    <source>
        <dbReference type="ARBA" id="ARBA00001974"/>
    </source>
</evidence>
<dbReference type="Gene3D" id="3.50.50.60">
    <property type="entry name" value="FAD/NAD(P)-binding domain"/>
    <property type="match status" value="1"/>
</dbReference>
<dbReference type="PANTHER" id="PTHR11985">
    <property type="entry name" value="GLYCEROL-3-PHOSPHATE DEHYDROGENASE"/>
    <property type="match status" value="1"/>
</dbReference>
<dbReference type="SUPFAM" id="SSF51905">
    <property type="entry name" value="FAD/NAD(P)-binding domain"/>
    <property type="match status" value="1"/>
</dbReference>
<organism evidence="8">
    <name type="scientific">Barrientosiimonas endolithica</name>
    <dbReference type="NCBI Taxonomy" id="1535208"/>
    <lineage>
        <taxon>Bacteria</taxon>
        <taxon>Bacillati</taxon>
        <taxon>Actinomycetota</taxon>
        <taxon>Actinomycetes</taxon>
        <taxon>Micrococcales</taxon>
        <taxon>Dermacoccaceae</taxon>
        <taxon>Barrientosiimonas</taxon>
    </lineage>
</organism>
<feature type="region of interest" description="Disordered" evidence="6">
    <location>
        <begin position="231"/>
        <end position="263"/>
    </location>
</feature>
<dbReference type="PANTHER" id="PTHR11985:SF35">
    <property type="entry name" value="ANAEROBIC GLYCEROL-3-PHOSPHATE DEHYDROGENASE SUBUNIT A"/>
    <property type="match status" value="1"/>
</dbReference>